<comment type="subcellular location">
    <subcellularLocation>
        <location evidence="1">Endoplasmic reticulum membrane</location>
        <topology evidence="1">Single-pass membrane protein</topology>
    </subcellularLocation>
</comment>
<keyword evidence="6" id="KW-0560">Oxidoreductase</keyword>
<evidence type="ECO:0000256" key="2">
    <source>
        <dbReference type="ARBA" id="ARBA00022630"/>
    </source>
</evidence>
<dbReference type="PANTHER" id="PTHR23023">
    <property type="entry name" value="DIMETHYLANILINE MONOOXYGENASE"/>
    <property type="match status" value="1"/>
</dbReference>
<evidence type="ECO:0000313" key="9">
    <source>
        <dbReference type="EMBL" id="NWX50703.1"/>
    </source>
</evidence>
<dbReference type="InterPro" id="IPR002253">
    <property type="entry name" value="Flavin_mOase_1"/>
</dbReference>
<dbReference type="Proteomes" id="UP000516988">
    <property type="component" value="Unassembled WGS sequence"/>
</dbReference>
<evidence type="ECO:0000256" key="5">
    <source>
        <dbReference type="ARBA" id="ARBA00022989"/>
    </source>
</evidence>
<evidence type="ECO:0000256" key="7">
    <source>
        <dbReference type="ARBA" id="ARBA00023136"/>
    </source>
</evidence>
<dbReference type="AlphaFoldDB" id="A0A7K6WTI8"/>
<keyword evidence="5 8" id="KW-1133">Transmembrane helix</keyword>
<keyword evidence="10" id="KW-1185">Reference proteome</keyword>
<protein>
    <submittedName>
        <fullName evidence="9">FMO1 monooxygenase</fullName>
    </submittedName>
</protein>
<evidence type="ECO:0000256" key="4">
    <source>
        <dbReference type="ARBA" id="ARBA00022827"/>
    </source>
</evidence>
<reference evidence="9 10" key="1">
    <citation type="submission" date="2019-09" db="EMBL/GenBank/DDBJ databases">
        <title>Bird 10,000 Genomes (B10K) Project - Family phase.</title>
        <authorList>
            <person name="Zhang G."/>
        </authorList>
    </citation>
    <scope>NUCLEOTIDE SEQUENCE [LARGE SCALE GENOMIC DNA]</scope>
    <source>
        <strain evidence="9">OUT-0004</strain>
    </source>
</reference>
<organism evidence="9 10">
    <name type="scientific">Steatornis caripensis</name>
    <name type="common">Oilbird</name>
    <dbReference type="NCBI Taxonomy" id="48435"/>
    <lineage>
        <taxon>Eukaryota</taxon>
        <taxon>Metazoa</taxon>
        <taxon>Chordata</taxon>
        <taxon>Craniata</taxon>
        <taxon>Vertebrata</taxon>
        <taxon>Euteleostomi</taxon>
        <taxon>Archelosauria</taxon>
        <taxon>Archosauria</taxon>
        <taxon>Dinosauria</taxon>
        <taxon>Saurischia</taxon>
        <taxon>Theropoda</taxon>
        <taxon>Coelurosauria</taxon>
        <taxon>Aves</taxon>
        <taxon>Neognathae</taxon>
        <taxon>Neoaves</taxon>
        <taxon>Strisores</taxon>
        <taxon>Caprimulgiformes</taxon>
        <taxon>Steatornithidae</taxon>
        <taxon>Steatornis</taxon>
    </lineage>
</organism>
<feature type="non-terminal residue" evidence="9">
    <location>
        <position position="154"/>
    </location>
</feature>
<evidence type="ECO:0000256" key="3">
    <source>
        <dbReference type="ARBA" id="ARBA00022692"/>
    </source>
</evidence>
<feature type="non-terminal residue" evidence="9">
    <location>
        <position position="1"/>
    </location>
</feature>
<accession>A0A7K6WTI8</accession>
<dbReference type="PRINTS" id="PR01121">
    <property type="entry name" value="FMOXYGENASE1"/>
</dbReference>
<dbReference type="InterPro" id="IPR050346">
    <property type="entry name" value="FMO-like"/>
</dbReference>
<keyword evidence="2" id="KW-0285">Flavoprotein</keyword>
<gene>
    <name evidence="9" type="primary">Fmo1</name>
    <name evidence="9" type="ORF">STECAR_R16186</name>
</gene>
<name>A0A7K6WTI8_STECA</name>
<dbReference type="Pfam" id="PF00743">
    <property type="entry name" value="FMO-like"/>
    <property type="match status" value="1"/>
</dbReference>
<dbReference type="GO" id="GO:0005789">
    <property type="term" value="C:endoplasmic reticulum membrane"/>
    <property type="evidence" value="ECO:0007669"/>
    <property type="project" value="UniProtKB-SubCell"/>
</dbReference>
<dbReference type="InterPro" id="IPR020946">
    <property type="entry name" value="Flavin_mOase-like"/>
</dbReference>
<dbReference type="OrthoDB" id="66881at2759"/>
<proteinExistence type="predicted"/>
<dbReference type="EMBL" id="VZSC01016610">
    <property type="protein sequence ID" value="NWX50703.1"/>
    <property type="molecule type" value="Genomic_DNA"/>
</dbReference>
<keyword evidence="4" id="KW-0274">FAD</keyword>
<evidence type="ECO:0000256" key="6">
    <source>
        <dbReference type="ARBA" id="ARBA00023002"/>
    </source>
</evidence>
<keyword evidence="3 8" id="KW-0812">Transmembrane</keyword>
<keyword evidence="9" id="KW-0503">Monooxygenase</keyword>
<dbReference type="GO" id="GO:0004499">
    <property type="term" value="F:N,N-dimethylaniline monooxygenase activity"/>
    <property type="evidence" value="ECO:0007669"/>
    <property type="project" value="InterPro"/>
</dbReference>
<evidence type="ECO:0000256" key="8">
    <source>
        <dbReference type="SAM" id="Phobius"/>
    </source>
</evidence>
<comment type="caution">
    <text evidence="9">The sequence shown here is derived from an EMBL/GenBank/DDBJ whole genome shotgun (WGS) entry which is preliminary data.</text>
</comment>
<keyword evidence="7 8" id="KW-0472">Membrane</keyword>
<dbReference type="GO" id="GO:0050660">
    <property type="term" value="F:flavin adenine dinucleotide binding"/>
    <property type="evidence" value="ECO:0007669"/>
    <property type="project" value="InterPro"/>
</dbReference>
<dbReference type="GO" id="GO:0050661">
    <property type="term" value="F:NADP binding"/>
    <property type="evidence" value="ECO:0007669"/>
    <property type="project" value="InterPro"/>
</dbReference>
<feature type="transmembrane region" description="Helical" evidence="8">
    <location>
        <begin position="135"/>
        <end position="153"/>
    </location>
</feature>
<evidence type="ECO:0000313" key="10">
    <source>
        <dbReference type="Proteomes" id="UP000516988"/>
    </source>
</evidence>
<sequence length="154" mass="17100">KSPQELNSAGRSPLFLRLCPLPPQSVMEQEVNEKKKNLVRRFGLSFDEVLKTECLVYTDELASFIGAKPSVLGLLCRDPRLALTVFFGPCSPYQYRLGGPGHWEGARQAILTQWDRTLKPTRTRVPPSSSSSCPSLLTVVGFLLLLAAVFFGFQ</sequence>
<evidence type="ECO:0000256" key="1">
    <source>
        <dbReference type="ARBA" id="ARBA00004389"/>
    </source>
</evidence>